<dbReference type="OrthoDB" id="6594947at2759"/>
<evidence type="ECO:0000313" key="3">
    <source>
        <dbReference type="Proteomes" id="UP000478052"/>
    </source>
</evidence>
<keyword evidence="3" id="KW-1185">Reference proteome</keyword>
<proteinExistence type="predicted"/>
<dbReference type="EMBL" id="VUJU01000229">
    <property type="protein sequence ID" value="KAF0771957.1"/>
    <property type="molecule type" value="Genomic_DNA"/>
</dbReference>
<feature type="region of interest" description="Disordered" evidence="1">
    <location>
        <begin position="389"/>
        <end position="408"/>
    </location>
</feature>
<dbReference type="Proteomes" id="UP000478052">
    <property type="component" value="Unassembled WGS sequence"/>
</dbReference>
<accession>A0A6G0ZL24</accession>
<gene>
    <name evidence="2" type="ORF">FWK35_00009941</name>
</gene>
<evidence type="ECO:0000256" key="1">
    <source>
        <dbReference type="SAM" id="MobiDB-lite"/>
    </source>
</evidence>
<evidence type="ECO:0000313" key="2">
    <source>
        <dbReference type="EMBL" id="KAF0771957.1"/>
    </source>
</evidence>
<comment type="caution">
    <text evidence="2">The sequence shown here is derived from an EMBL/GenBank/DDBJ whole genome shotgun (WGS) entry which is preliminary data.</text>
</comment>
<organism evidence="2 3">
    <name type="scientific">Aphis craccivora</name>
    <name type="common">Cowpea aphid</name>
    <dbReference type="NCBI Taxonomy" id="307492"/>
    <lineage>
        <taxon>Eukaryota</taxon>
        <taxon>Metazoa</taxon>
        <taxon>Ecdysozoa</taxon>
        <taxon>Arthropoda</taxon>
        <taxon>Hexapoda</taxon>
        <taxon>Insecta</taxon>
        <taxon>Pterygota</taxon>
        <taxon>Neoptera</taxon>
        <taxon>Paraneoptera</taxon>
        <taxon>Hemiptera</taxon>
        <taxon>Sternorrhyncha</taxon>
        <taxon>Aphidomorpha</taxon>
        <taxon>Aphidoidea</taxon>
        <taxon>Aphididae</taxon>
        <taxon>Aphidini</taxon>
        <taxon>Aphis</taxon>
        <taxon>Aphis</taxon>
    </lineage>
</organism>
<dbReference type="AlphaFoldDB" id="A0A6G0ZL24"/>
<name>A0A6G0ZL24_APHCR</name>
<reference evidence="2 3" key="1">
    <citation type="submission" date="2019-08" db="EMBL/GenBank/DDBJ databases">
        <title>Whole genome of Aphis craccivora.</title>
        <authorList>
            <person name="Voronova N.V."/>
            <person name="Shulinski R.S."/>
            <person name="Bandarenka Y.V."/>
            <person name="Zhorov D.G."/>
            <person name="Warner D."/>
        </authorList>
    </citation>
    <scope>NUCLEOTIDE SEQUENCE [LARGE SCALE GENOMIC DNA]</scope>
    <source>
        <strain evidence="2">180601</strain>
        <tissue evidence="2">Whole Body</tissue>
    </source>
</reference>
<sequence length="549" mass="63726">MIVNRIHNNSDEEVEFVTGDAIPSVESDSELHPSKKPDKNLMLLRDWIDSGMMEQQTISTKESMELSSSSNMTDQTDTITSSMYIFPQEKVNRFKLKKEETSRAMEAVEYVCETLNFSNITEVLHYFMSVKSVEIRIKKMITVRKHLMEIVQKNLESVTQVKMESTNCLPVAILQLDANIEHVQREGLDVQKKQFEDVNKDITGYGILFNELWFQLDSLVGKLERCHAPVNGIRKFALLPSRHCFCLVNVNNDRWALYTTHRRFRFSLELQLHTHRFWFSGGVRPVCGSLQTYGLDNKPRNNRPRPLIYPDAACVETVRGTNYFARRHVPRPQRENPSPTALYMVPVVRKYQLHMKNRDMKSESIMDAQQMLEGLCLQHCQHLPVTNDDCSTVRQPPSAKSMESARETSNVFGRNPAVDACRKLSEILYVKVKSCMVHIGNVFDPDDKQQLMARACFAYDRQTQLQWDAIAIKHRKRQAQERLQLQEENSKHSTEPKTTGIITRVQTKQQAEDIVQWCITPKDTDDAKRTRKPISFRKSRIIVRERKKF</sequence>
<protein>
    <submittedName>
        <fullName evidence="2">Uncharacterized protein</fullName>
    </submittedName>
</protein>